<reference evidence="3" key="1">
    <citation type="submission" date="2017-09" db="EMBL/GenBank/DDBJ databases">
        <title>Depth-based differentiation of microbial function through sediment-hosted aquifers and enrichment of novel symbionts in the deep terrestrial subsurface.</title>
        <authorList>
            <person name="Probst A.J."/>
            <person name="Ladd B."/>
            <person name="Jarett J.K."/>
            <person name="Geller-Mcgrath D.E."/>
            <person name="Sieber C.M.K."/>
            <person name="Emerson J.B."/>
            <person name="Anantharaman K."/>
            <person name="Thomas B.C."/>
            <person name="Malmstrom R."/>
            <person name="Stieglmeier M."/>
            <person name="Klingl A."/>
            <person name="Woyke T."/>
            <person name="Ryan C.M."/>
            <person name="Banfield J.F."/>
        </authorList>
    </citation>
    <scope>NUCLEOTIDE SEQUENCE [LARGE SCALE GENOMIC DNA]</scope>
</reference>
<name>A0A2H0WU62_9BACT</name>
<dbReference type="Pfam" id="PF12666">
    <property type="entry name" value="PrgI"/>
    <property type="match status" value="1"/>
</dbReference>
<feature type="transmembrane region" description="Helical" evidence="1">
    <location>
        <begin position="46"/>
        <end position="68"/>
    </location>
</feature>
<dbReference type="AlphaFoldDB" id="A0A2H0WU62"/>
<sequence>MDQHPIPRQITTFEFKLIGFLTLRQFLYLLISFPLAFVIFKILPIPIFNIIFAVLTASLGLGLAFVPINERPLDVWIRNLAKRLTSPTQYTYIKQHAPIEFLRNLIFSSDPHRVLAHVDSQEKLTTYLSKTSKNASPFDEKKREIASLLQNPASLFAPKTVQPTPAASDTALPTPPPAPIAFTSLSSEKKPFFTGIVKNHKLIPLPGILIYVRNEKSEVVRLLKTNPHGIFATFNPLPPGIYEFEVKDLKDAYFFDTMKIPIGETNPKPLEFYSKELL</sequence>
<keyword evidence="1" id="KW-0472">Membrane</keyword>
<accession>A0A2H0WU62</accession>
<dbReference type="SUPFAM" id="SSF49478">
    <property type="entry name" value="Cna protein B-type domain"/>
    <property type="match status" value="1"/>
</dbReference>
<keyword evidence="1" id="KW-0812">Transmembrane</keyword>
<evidence type="ECO:0000313" key="3">
    <source>
        <dbReference type="Proteomes" id="UP000231198"/>
    </source>
</evidence>
<protein>
    <recommendedName>
        <fullName evidence="4">PrgI family protein</fullName>
    </recommendedName>
</protein>
<evidence type="ECO:0008006" key="4">
    <source>
        <dbReference type="Google" id="ProtNLM"/>
    </source>
</evidence>
<organism evidence="2 3">
    <name type="scientific">Candidatus Roizmanbacteria bacterium CG09_land_8_20_14_0_10_41_9</name>
    <dbReference type="NCBI Taxonomy" id="1974850"/>
    <lineage>
        <taxon>Bacteria</taxon>
        <taxon>Candidatus Roizmaniibacteriota</taxon>
    </lineage>
</organism>
<proteinExistence type="predicted"/>
<feature type="transmembrane region" description="Helical" evidence="1">
    <location>
        <begin position="21"/>
        <end position="40"/>
    </location>
</feature>
<gene>
    <name evidence="2" type="ORF">COT62_03440</name>
</gene>
<evidence type="ECO:0000256" key="1">
    <source>
        <dbReference type="SAM" id="Phobius"/>
    </source>
</evidence>
<dbReference type="InterPro" id="IPR024414">
    <property type="entry name" value="Uncharacterised_PrgI"/>
</dbReference>
<dbReference type="EMBL" id="PEZG01000075">
    <property type="protein sequence ID" value="PIS15478.1"/>
    <property type="molecule type" value="Genomic_DNA"/>
</dbReference>
<dbReference type="Proteomes" id="UP000231198">
    <property type="component" value="Unassembled WGS sequence"/>
</dbReference>
<comment type="caution">
    <text evidence="2">The sequence shown here is derived from an EMBL/GenBank/DDBJ whole genome shotgun (WGS) entry which is preliminary data.</text>
</comment>
<evidence type="ECO:0000313" key="2">
    <source>
        <dbReference type="EMBL" id="PIS15478.1"/>
    </source>
</evidence>
<keyword evidence="1" id="KW-1133">Transmembrane helix</keyword>